<evidence type="ECO:0000256" key="1">
    <source>
        <dbReference type="SAM" id="MobiDB-lite"/>
    </source>
</evidence>
<dbReference type="AlphaFoldDB" id="I2FS72"/>
<gene>
    <name evidence="2" type="ORF">UHOR_13888</name>
</gene>
<organism evidence="2 3">
    <name type="scientific">Ustilago hordei</name>
    <name type="common">Barley covered smut fungus</name>
    <dbReference type="NCBI Taxonomy" id="120017"/>
    <lineage>
        <taxon>Eukaryota</taxon>
        <taxon>Fungi</taxon>
        <taxon>Dikarya</taxon>
        <taxon>Basidiomycota</taxon>
        <taxon>Ustilaginomycotina</taxon>
        <taxon>Ustilaginomycetes</taxon>
        <taxon>Ustilaginales</taxon>
        <taxon>Ustilaginaceae</taxon>
        <taxon>Ustilago</taxon>
    </lineage>
</organism>
<accession>I2FS72</accession>
<evidence type="ECO:0000313" key="3">
    <source>
        <dbReference type="Proteomes" id="UP000006174"/>
    </source>
</evidence>
<reference evidence="2 3" key="1">
    <citation type="journal article" date="2012" name="Plant Cell">
        <title>Genome comparison of barley and maize smut fungi reveals targeted loss of RNA silencing components and species-specific presence of transposable elements.</title>
        <authorList>
            <person name="Laurie J.D."/>
            <person name="Ali S."/>
            <person name="Linning R."/>
            <person name="Mannhaupt G."/>
            <person name="Wong P."/>
            <person name="Gueldener U."/>
            <person name="Muensterkoetter M."/>
            <person name="Moore R."/>
            <person name="Kahmann R."/>
            <person name="Bakkeren G."/>
            <person name="Schirawski J."/>
        </authorList>
    </citation>
    <scope>NUCLEOTIDE SEQUENCE [LARGE SCALE GENOMIC DNA]</scope>
    <source>
        <strain evidence="3">Uh4875-4</strain>
    </source>
</reference>
<name>I2FS72_USTHO</name>
<dbReference type="HOGENOM" id="CLU_2374338_0_0_1"/>
<feature type="region of interest" description="Disordered" evidence="1">
    <location>
        <begin position="36"/>
        <end position="64"/>
    </location>
</feature>
<proteinExistence type="predicted"/>
<comment type="caution">
    <text evidence="2">The sequence shown here is derived from an EMBL/GenBank/DDBJ whole genome shotgun (WGS) entry which is preliminary data.</text>
</comment>
<protein>
    <submittedName>
        <fullName evidence="2">Uncharacterized protein</fullName>
    </submittedName>
</protein>
<sequence length="95" mass="10937">MCIGTIIYTNECDYLCLLELSETRWSRSPELLDPYVDAGMQRRGGPSPRPLYRDIGMTSPTRGQVDLQQSKPAITIKISHIRAREVIEAFYDRFQ</sequence>
<dbReference type="EMBL" id="CAGI01000148">
    <property type="protein sequence ID" value="CCF49765.1"/>
    <property type="molecule type" value="Genomic_DNA"/>
</dbReference>
<keyword evidence="3" id="KW-1185">Reference proteome</keyword>
<evidence type="ECO:0000313" key="2">
    <source>
        <dbReference type="EMBL" id="CCF49765.1"/>
    </source>
</evidence>
<dbReference type="Proteomes" id="UP000006174">
    <property type="component" value="Unassembled WGS sequence"/>
</dbReference>